<evidence type="ECO:0000256" key="2">
    <source>
        <dbReference type="ARBA" id="ARBA00022679"/>
    </source>
</evidence>
<dbReference type="AlphaFoldDB" id="D8RCR1"/>
<dbReference type="GO" id="GO:0005737">
    <property type="term" value="C:cytoplasm"/>
    <property type="evidence" value="ECO:0000318"/>
    <property type="project" value="GO_Central"/>
</dbReference>
<dbReference type="STRING" id="88036.D8RCR1"/>
<evidence type="ECO:0000313" key="9">
    <source>
        <dbReference type="Proteomes" id="UP000001514"/>
    </source>
</evidence>
<feature type="domain" description="Protein kinase" evidence="7">
    <location>
        <begin position="1"/>
        <end position="214"/>
    </location>
</feature>
<keyword evidence="4" id="KW-0418">Kinase</keyword>
<sequence>MVREDGEFDEDDCAELLKVYTRGERLGCGRQGQVFVLKGARSYAGKMFRSGREAGRELRLMSKLRPCAGVVSLTGFVRERSGGACYGTMLDASAVHEVVIGDFGVATDDIKEMSQYCGTGKYMAPEVASCKGGHGDGSSQSLYTKAVDVWALGVIAYELLRGYKLPQQIELLRGGVFPDGSPVSDEAEDLICGMLAVEPSERLTLDGVLEHPWIVGNCKIETMSRRRRCGVKRSAPGHGSDLVVKKIRAA</sequence>
<keyword evidence="3 6" id="KW-0547">Nucleotide-binding</keyword>
<dbReference type="SUPFAM" id="SSF56112">
    <property type="entry name" value="Protein kinase-like (PK-like)"/>
    <property type="match status" value="1"/>
</dbReference>
<feature type="binding site" evidence="6">
    <location>
        <position position="102"/>
    </location>
    <ligand>
        <name>ATP</name>
        <dbReference type="ChEBI" id="CHEBI:30616"/>
    </ligand>
</feature>
<dbReference type="InterPro" id="IPR011009">
    <property type="entry name" value="Kinase-like_dom_sf"/>
</dbReference>
<evidence type="ECO:0000256" key="4">
    <source>
        <dbReference type="ARBA" id="ARBA00022777"/>
    </source>
</evidence>
<dbReference type="InterPro" id="IPR000719">
    <property type="entry name" value="Prot_kinase_dom"/>
</dbReference>
<dbReference type="SMART" id="SM00220">
    <property type="entry name" value="S_TKc"/>
    <property type="match status" value="1"/>
</dbReference>
<evidence type="ECO:0000259" key="7">
    <source>
        <dbReference type="PROSITE" id="PS50011"/>
    </source>
</evidence>
<dbReference type="Pfam" id="PF00069">
    <property type="entry name" value="Pkinase"/>
    <property type="match status" value="1"/>
</dbReference>
<dbReference type="Proteomes" id="UP000001514">
    <property type="component" value="Unassembled WGS sequence"/>
</dbReference>
<name>D8RCR1_SELML</name>
<reference evidence="8 9" key="1">
    <citation type="journal article" date="2011" name="Science">
        <title>The Selaginella genome identifies genetic changes associated with the evolution of vascular plants.</title>
        <authorList>
            <person name="Banks J.A."/>
            <person name="Nishiyama T."/>
            <person name="Hasebe M."/>
            <person name="Bowman J.L."/>
            <person name="Gribskov M."/>
            <person name="dePamphilis C."/>
            <person name="Albert V.A."/>
            <person name="Aono N."/>
            <person name="Aoyama T."/>
            <person name="Ambrose B.A."/>
            <person name="Ashton N.W."/>
            <person name="Axtell M.J."/>
            <person name="Barker E."/>
            <person name="Barker M.S."/>
            <person name="Bennetzen J.L."/>
            <person name="Bonawitz N.D."/>
            <person name="Chapple C."/>
            <person name="Cheng C."/>
            <person name="Correa L.G."/>
            <person name="Dacre M."/>
            <person name="DeBarry J."/>
            <person name="Dreyer I."/>
            <person name="Elias M."/>
            <person name="Engstrom E.M."/>
            <person name="Estelle M."/>
            <person name="Feng L."/>
            <person name="Finet C."/>
            <person name="Floyd S.K."/>
            <person name="Frommer W.B."/>
            <person name="Fujita T."/>
            <person name="Gramzow L."/>
            <person name="Gutensohn M."/>
            <person name="Harholt J."/>
            <person name="Hattori M."/>
            <person name="Heyl A."/>
            <person name="Hirai T."/>
            <person name="Hiwatashi Y."/>
            <person name="Ishikawa M."/>
            <person name="Iwata M."/>
            <person name="Karol K.G."/>
            <person name="Koehler B."/>
            <person name="Kolukisaoglu U."/>
            <person name="Kubo M."/>
            <person name="Kurata T."/>
            <person name="Lalonde S."/>
            <person name="Li K."/>
            <person name="Li Y."/>
            <person name="Litt A."/>
            <person name="Lyons E."/>
            <person name="Manning G."/>
            <person name="Maruyama T."/>
            <person name="Michael T.P."/>
            <person name="Mikami K."/>
            <person name="Miyazaki S."/>
            <person name="Morinaga S."/>
            <person name="Murata T."/>
            <person name="Mueller-Roeber B."/>
            <person name="Nelson D.R."/>
            <person name="Obara M."/>
            <person name="Oguri Y."/>
            <person name="Olmstead R.G."/>
            <person name="Onodera N."/>
            <person name="Petersen B.L."/>
            <person name="Pils B."/>
            <person name="Prigge M."/>
            <person name="Rensing S.A."/>
            <person name="Riano-Pachon D.M."/>
            <person name="Roberts A.W."/>
            <person name="Sato Y."/>
            <person name="Scheller H.V."/>
            <person name="Schulz B."/>
            <person name="Schulz C."/>
            <person name="Shakirov E.V."/>
            <person name="Shibagaki N."/>
            <person name="Shinohara N."/>
            <person name="Shippen D.E."/>
            <person name="Soerensen I."/>
            <person name="Sotooka R."/>
            <person name="Sugimoto N."/>
            <person name="Sugita M."/>
            <person name="Sumikawa N."/>
            <person name="Tanurdzic M."/>
            <person name="Theissen G."/>
            <person name="Ulvskov P."/>
            <person name="Wakazuki S."/>
            <person name="Weng J.K."/>
            <person name="Willats W.W."/>
            <person name="Wipf D."/>
            <person name="Wolf P.G."/>
            <person name="Yang L."/>
            <person name="Zimmer A.D."/>
            <person name="Zhu Q."/>
            <person name="Mitros T."/>
            <person name="Hellsten U."/>
            <person name="Loque D."/>
            <person name="Otillar R."/>
            <person name="Salamov A."/>
            <person name="Schmutz J."/>
            <person name="Shapiro H."/>
            <person name="Lindquist E."/>
            <person name="Lucas S."/>
            <person name="Rokhsar D."/>
            <person name="Grigoriev I.V."/>
        </authorList>
    </citation>
    <scope>NUCLEOTIDE SEQUENCE [LARGE SCALE GENOMIC DNA]</scope>
</reference>
<dbReference type="KEGG" id="smo:SELMODRAFT_409871"/>
<evidence type="ECO:0000256" key="1">
    <source>
        <dbReference type="ARBA" id="ARBA00022527"/>
    </source>
</evidence>
<keyword evidence="9" id="KW-1185">Reference proteome</keyword>
<dbReference type="GO" id="GO:0005634">
    <property type="term" value="C:nucleus"/>
    <property type="evidence" value="ECO:0000318"/>
    <property type="project" value="GO_Central"/>
</dbReference>
<evidence type="ECO:0000256" key="5">
    <source>
        <dbReference type="ARBA" id="ARBA00022840"/>
    </source>
</evidence>
<dbReference type="GO" id="GO:0005524">
    <property type="term" value="F:ATP binding"/>
    <property type="evidence" value="ECO:0007669"/>
    <property type="project" value="UniProtKB-KW"/>
</dbReference>
<keyword evidence="1" id="KW-0723">Serine/threonine-protein kinase</keyword>
<evidence type="ECO:0000313" key="8">
    <source>
        <dbReference type="EMBL" id="EFJ29891.1"/>
    </source>
</evidence>
<dbReference type="GO" id="GO:0044773">
    <property type="term" value="P:mitotic DNA damage checkpoint signaling"/>
    <property type="evidence" value="ECO:0000318"/>
    <property type="project" value="GO_Central"/>
</dbReference>
<dbReference type="GO" id="GO:0004674">
    <property type="term" value="F:protein serine/threonine kinase activity"/>
    <property type="evidence" value="ECO:0000318"/>
    <property type="project" value="GO_Central"/>
</dbReference>
<keyword evidence="5 6" id="KW-0067">ATP-binding</keyword>
<keyword evidence="2" id="KW-0808">Transferase</keyword>
<evidence type="ECO:0000256" key="6">
    <source>
        <dbReference type="PIRSR" id="PIRSR630616-2"/>
    </source>
</evidence>
<dbReference type="PANTHER" id="PTHR24350">
    <property type="entry name" value="SERINE/THREONINE-PROTEIN KINASE IAL-RELATED"/>
    <property type="match status" value="1"/>
</dbReference>
<dbReference type="InParanoid" id="D8RCR1"/>
<dbReference type="Gramene" id="EFJ29891">
    <property type="protein sequence ID" value="EFJ29891"/>
    <property type="gene ID" value="SELMODRAFT_409871"/>
</dbReference>
<accession>D8RCR1</accession>
<dbReference type="eggNOG" id="KOG0032">
    <property type="taxonomic scope" value="Eukaryota"/>
</dbReference>
<dbReference type="Gene3D" id="1.10.510.10">
    <property type="entry name" value="Transferase(Phosphotransferase) domain 1"/>
    <property type="match status" value="1"/>
</dbReference>
<dbReference type="EMBL" id="GL377576">
    <property type="protein sequence ID" value="EFJ29891.1"/>
    <property type="molecule type" value="Genomic_DNA"/>
</dbReference>
<proteinExistence type="predicted"/>
<organism evidence="9">
    <name type="scientific">Selaginella moellendorffii</name>
    <name type="common">Spikemoss</name>
    <dbReference type="NCBI Taxonomy" id="88036"/>
    <lineage>
        <taxon>Eukaryota</taxon>
        <taxon>Viridiplantae</taxon>
        <taxon>Streptophyta</taxon>
        <taxon>Embryophyta</taxon>
        <taxon>Tracheophyta</taxon>
        <taxon>Lycopodiopsida</taxon>
        <taxon>Selaginellales</taxon>
        <taxon>Selaginellaceae</taxon>
        <taxon>Selaginella</taxon>
    </lineage>
</organism>
<evidence type="ECO:0000256" key="3">
    <source>
        <dbReference type="ARBA" id="ARBA00022741"/>
    </source>
</evidence>
<dbReference type="InterPro" id="IPR030616">
    <property type="entry name" value="Aur-like"/>
</dbReference>
<protein>
    <recommendedName>
        <fullName evidence="7">Protein kinase domain-containing protein</fullName>
    </recommendedName>
</protein>
<gene>
    <name evidence="8" type="ORF">SELMODRAFT_409871</name>
</gene>
<dbReference type="HOGENOM" id="CLU_000288_63_0_1"/>
<dbReference type="PROSITE" id="PS50011">
    <property type="entry name" value="PROTEIN_KINASE_DOM"/>
    <property type="match status" value="1"/>
</dbReference>